<feature type="compositionally biased region" description="Low complexity" evidence="1">
    <location>
        <begin position="658"/>
        <end position="667"/>
    </location>
</feature>
<evidence type="ECO:0000256" key="1">
    <source>
        <dbReference type="SAM" id="MobiDB-lite"/>
    </source>
</evidence>
<feature type="region of interest" description="Disordered" evidence="1">
    <location>
        <begin position="658"/>
        <end position="677"/>
    </location>
</feature>
<dbReference type="EMBL" id="JADKYB010000046">
    <property type="protein sequence ID" value="MBM9510676.1"/>
    <property type="molecule type" value="Genomic_DNA"/>
</dbReference>
<reference evidence="2 3" key="1">
    <citation type="submission" date="2021-01" db="EMBL/GenBank/DDBJ databases">
        <title>Streptomyces acididurans sp. nov., isolated from a peat swamp forest soil.</title>
        <authorList>
            <person name="Chantavorakit T."/>
            <person name="Duangmal K."/>
        </authorList>
    </citation>
    <scope>NUCLEOTIDE SEQUENCE [LARGE SCALE GENOMIC DNA]</scope>
    <source>
        <strain evidence="2 3">KK5PA1</strain>
    </source>
</reference>
<sequence length="696" mass="74498">MTTTTPPAAASLLPVTPGLPGFAGFTDRLTALRFRHAVDPLLHIPVPPPPPGRTAVSAPPPAGFRVLDGLWLPGRGDNWDRVGSAYLNECRRRWEASGDPRADAVRALLARLRRRMRDNPMLLRHLVLYQLGCLLTDASGGPTAEAAQNLGVHPSEAAALASAASGFPPPGPARDAGEEFPEALRTGRLHRARNLAALLPARPADPVLTALLDDLRDRASAADSLRATALRRQTAGQLATATQAWLGAARIAVDDPRARAGLLGVAALTADRAGHAGEPPTGSDRSDTGSALRLEVQLEEGSVVVRWRPLPASARHRGTVRYTVVRFPDGAPEQAVEIATADTVDPVRDTDVPTGTPLRYAVLPRFGERIAAAPAASRAVLSAPEVGNLRWRAVPDGVALNWREHPHAIRTQVWRDTEPPVPGGSGGWTGRPLPAGEFWFRVSAGYRAPDGEVVWSAGRTIRARAEQWPSPVPEVSVAAVHGDGRVDITWSPPDRGTEHLVPWRSWPVESGEDVTPLLPALIGGADESRDVRDRLVTLRPAAGTATRMTAVSVMDGRAVAGPSVLIEAPAPVTDLRVDRTGVAGAKVRFRWPEPAVLALIRWQQGGRTAELRVARSRMGADGVEIPLTRQAAVVTVGALPRPDVVVIPADVARLELPAEPLPAAGPGSTPLPAGTEQERRPWWRRLWPPWFRVQRP</sequence>
<proteinExistence type="predicted"/>
<evidence type="ECO:0000313" key="3">
    <source>
        <dbReference type="Proteomes" id="UP000749040"/>
    </source>
</evidence>
<accession>A0ABS2U659</accession>
<dbReference type="RefSeq" id="WP_205365084.1">
    <property type="nucleotide sequence ID" value="NZ_JADKYB010000046.1"/>
</dbReference>
<protein>
    <submittedName>
        <fullName evidence="2">Uncharacterized protein</fullName>
    </submittedName>
</protein>
<comment type="caution">
    <text evidence="2">The sequence shown here is derived from an EMBL/GenBank/DDBJ whole genome shotgun (WGS) entry which is preliminary data.</text>
</comment>
<name>A0ABS2U659_9ACTN</name>
<dbReference type="Proteomes" id="UP000749040">
    <property type="component" value="Unassembled WGS sequence"/>
</dbReference>
<keyword evidence="3" id="KW-1185">Reference proteome</keyword>
<organism evidence="2 3">
    <name type="scientific">Actinacidiphila acididurans</name>
    <dbReference type="NCBI Taxonomy" id="2784346"/>
    <lineage>
        <taxon>Bacteria</taxon>
        <taxon>Bacillati</taxon>
        <taxon>Actinomycetota</taxon>
        <taxon>Actinomycetes</taxon>
        <taxon>Kitasatosporales</taxon>
        <taxon>Streptomycetaceae</taxon>
        <taxon>Actinacidiphila</taxon>
    </lineage>
</organism>
<evidence type="ECO:0000313" key="2">
    <source>
        <dbReference type="EMBL" id="MBM9510676.1"/>
    </source>
</evidence>
<gene>
    <name evidence="2" type="ORF">ITX44_40165</name>
</gene>